<dbReference type="RefSeq" id="WP_306001336.1">
    <property type="nucleotide sequence ID" value="NZ_JASNFN010000031.1"/>
</dbReference>
<comment type="caution">
    <text evidence="1">The sequence shown here is derived from an EMBL/GenBank/DDBJ whole genome shotgun (WGS) entry which is preliminary data.</text>
</comment>
<sequence length="102" mass="10961">MMVRAGGLTLRAPDTMPEAARQHVQELQAFTVLADVAVATGHASADFSAAWPHIAAVEVITFGRRRAERLRRCGKAARLAAHHQLVQGWGQGVHTTGALPCR</sequence>
<accession>A0ABT9IGT1</accession>
<evidence type="ECO:0000313" key="2">
    <source>
        <dbReference type="Proteomes" id="UP001233673"/>
    </source>
</evidence>
<dbReference type="Proteomes" id="UP001233673">
    <property type="component" value="Unassembled WGS sequence"/>
</dbReference>
<name>A0ABT9IGT1_9ACTN</name>
<organism evidence="1 2">
    <name type="scientific">Blastococcus carthaginiensis</name>
    <dbReference type="NCBI Taxonomy" id="3050034"/>
    <lineage>
        <taxon>Bacteria</taxon>
        <taxon>Bacillati</taxon>
        <taxon>Actinomycetota</taxon>
        <taxon>Actinomycetes</taxon>
        <taxon>Geodermatophilales</taxon>
        <taxon>Geodermatophilaceae</taxon>
        <taxon>Blastococcus</taxon>
    </lineage>
</organism>
<proteinExistence type="predicted"/>
<evidence type="ECO:0000313" key="1">
    <source>
        <dbReference type="EMBL" id="MDP5184791.1"/>
    </source>
</evidence>
<protein>
    <submittedName>
        <fullName evidence="1">Uncharacterized protein</fullName>
    </submittedName>
</protein>
<dbReference type="EMBL" id="JASNFN010000031">
    <property type="protein sequence ID" value="MDP5184791.1"/>
    <property type="molecule type" value="Genomic_DNA"/>
</dbReference>
<gene>
    <name evidence="1" type="ORF">QOZ88_19330</name>
</gene>
<keyword evidence="2" id="KW-1185">Reference proteome</keyword>
<reference evidence="2" key="1">
    <citation type="submission" date="2023-05" db="EMBL/GenBank/DDBJ databases">
        <title>Draft genome of Pseudofrankia sp. BMG5.37.</title>
        <authorList>
            <person name="Gtari M."/>
            <person name="Ghodhbane F."/>
            <person name="Sbissi I."/>
        </authorList>
    </citation>
    <scope>NUCLEOTIDE SEQUENCE [LARGE SCALE GENOMIC DNA]</scope>
    <source>
        <strain evidence="2">BMG 814</strain>
    </source>
</reference>